<evidence type="ECO:0000259" key="1">
    <source>
        <dbReference type="Pfam" id="PF10105"/>
    </source>
</evidence>
<dbReference type="Pfam" id="PF10105">
    <property type="entry name" value="DUF2344"/>
    <property type="match status" value="1"/>
</dbReference>
<evidence type="ECO:0000313" key="2">
    <source>
        <dbReference type="EMBL" id="HJF44979.1"/>
    </source>
</evidence>
<evidence type="ECO:0000313" key="3">
    <source>
        <dbReference type="Proteomes" id="UP000697330"/>
    </source>
</evidence>
<reference evidence="2" key="2">
    <citation type="submission" date="2021-09" db="EMBL/GenBank/DDBJ databases">
        <authorList>
            <person name="Gilroy R."/>
        </authorList>
    </citation>
    <scope>NUCLEOTIDE SEQUENCE</scope>
    <source>
        <strain evidence="2">CHK124-7917</strain>
    </source>
</reference>
<proteinExistence type="predicted"/>
<dbReference type="NCBIfam" id="TIGR03936">
    <property type="entry name" value="sam_1_link_chp"/>
    <property type="match status" value="1"/>
</dbReference>
<dbReference type="InterPro" id="IPR018768">
    <property type="entry name" value="DUF2344"/>
</dbReference>
<organism evidence="2 3">
    <name type="scientific">Thermophilibacter provencensis</name>
    <dbReference type="NCBI Taxonomy" id="1852386"/>
    <lineage>
        <taxon>Bacteria</taxon>
        <taxon>Bacillati</taxon>
        <taxon>Actinomycetota</taxon>
        <taxon>Coriobacteriia</taxon>
        <taxon>Coriobacteriales</taxon>
        <taxon>Atopobiaceae</taxon>
        <taxon>Thermophilibacter</taxon>
    </lineage>
</organism>
<sequence length="245" mass="26781">MTRQQPFSGRPQDLPTKAELARLRVEYEKDERLAYLGHLEVIATVERCVRRAGLPFSIGNGFARRMRLQFSGALPVGASSACEYYDIRLTERVDAREALGLLRAATPPALAPTRAAYVPGADPALEAWLDRSSWEVELVASPVGAALIERAVESLRARGTLTYLRGEREKTVDLASTLVGVSAVDAPCGSVRLRVETRSDARASLRPRALVDAALAEAGRGMPDAVRVRRVAQRHEEDGRLVEPL</sequence>
<dbReference type="Proteomes" id="UP000697330">
    <property type="component" value="Unassembled WGS sequence"/>
</dbReference>
<dbReference type="AlphaFoldDB" id="A0A921KL63"/>
<feature type="domain" description="DUF2344" evidence="1">
    <location>
        <begin position="22"/>
        <end position="206"/>
    </location>
</feature>
<reference evidence="2" key="1">
    <citation type="journal article" date="2021" name="PeerJ">
        <title>Extensive microbial diversity within the chicken gut microbiome revealed by metagenomics and culture.</title>
        <authorList>
            <person name="Gilroy R."/>
            <person name="Ravi A."/>
            <person name="Getino M."/>
            <person name="Pursley I."/>
            <person name="Horton D.L."/>
            <person name="Alikhan N.F."/>
            <person name="Baker D."/>
            <person name="Gharbi K."/>
            <person name="Hall N."/>
            <person name="Watson M."/>
            <person name="Adriaenssens E.M."/>
            <person name="Foster-Nyarko E."/>
            <person name="Jarju S."/>
            <person name="Secka A."/>
            <person name="Antonio M."/>
            <person name="Oren A."/>
            <person name="Chaudhuri R.R."/>
            <person name="La Ragione R."/>
            <person name="Hildebrand F."/>
            <person name="Pallen M.J."/>
        </authorList>
    </citation>
    <scope>NUCLEOTIDE SEQUENCE</scope>
    <source>
        <strain evidence="2">CHK124-7917</strain>
    </source>
</reference>
<gene>
    <name evidence="2" type="ORF">K8U72_04255</name>
</gene>
<protein>
    <submittedName>
        <fullName evidence="2">TIGR03936 family radical SAM-associated protein</fullName>
    </submittedName>
</protein>
<accession>A0A921KL63</accession>
<dbReference type="EMBL" id="DYWQ01000065">
    <property type="protein sequence ID" value="HJF44979.1"/>
    <property type="molecule type" value="Genomic_DNA"/>
</dbReference>
<name>A0A921KL63_9ACTN</name>
<comment type="caution">
    <text evidence="2">The sequence shown here is derived from an EMBL/GenBank/DDBJ whole genome shotgun (WGS) entry which is preliminary data.</text>
</comment>
<dbReference type="RefSeq" id="WP_274958881.1">
    <property type="nucleotide sequence ID" value="NZ_DYWQ01000065.1"/>
</dbReference>